<evidence type="ECO:0000256" key="1">
    <source>
        <dbReference type="SAM" id="MobiDB-lite"/>
    </source>
</evidence>
<feature type="region of interest" description="Disordered" evidence="1">
    <location>
        <begin position="225"/>
        <end position="266"/>
    </location>
</feature>
<evidence type="ECO:0000313" key="3">
    <source>
        <dbReference type="Proteomes" id="UP001063166"/>
    </source>
</evidence>
<proteinExistence type="predicted"/>
<reference evidence="2" key="1">
    <citation type="submission" date="2022-07" db="EMBL/GenBank/DDBJ databases">
        <title>The genome of Lyophyllum shimeji provides insight into the initial evolution of ectomycorrhizal fungal genome.</title>
        <authorList>
            <person name="Kobayashi Y."/>
            <person name="Shibata T."/>
            <person name="Hirakawa H."/>
            <person name="Shigenobu S."/>
            <person name="Nishiyama T."/>
            <person name="Yamada A."/>
            <person name="Hasebe M."/>
            <person name="Kawaguchi M."/>
        </authorList>
    </citation>
    <scope>NUCLEOTIDE SEQUENCE</scope>
    <source>
        <strain evidence="2">AT787</strain>
    </source>
</reference>
<dbReference type="GO" id="GO:0008270">
    <property type="term" value="F:zinc ion binding"/>
    <property type="evidence" value="ECO:0007669"/>
    <property type="project" value="InterPro"/>
</dbReference>
<sequence>MSETLADYLASQQRLVQEAALALPHDFTKSDEDKTQDKRCICALPVRKNGVSARLAQSRAIQTMTKLNYFRNGNFAVTVPLPPSLTRAPCARIWKQRTRLTYMAKILKANSVGAGGPTTRKRKGRPCYNVWPAKIGSMSRAAISGNGLLHEPLPSSRIRKKRLQLNQELTSMPFQRDRQASHQPSFLARNMSLSFADQPWRRLVDALFSPAGGSGELVDIENTDAVDKQTAGNKRPLSPSNLDTPEAKRPRATPSTPKPPPALCLAPRPNPMAQRVFAQRDAAEESSLGTGDLFLSEGFRDRWCYCASCLPALEASRYLLEEEETYEPPEDPDSGLSLEELGMRALERLPRDKAIDGIHAFNGMKDDLVKYLRPFAQEGKVVNESDVREFFASLTEASKKKKS</sequence>
<dbReference type="AlphaFoldDB" id="A0A9P3PS38"/>
<dbReference type="PANTHER" id="PTHR13513">
    <property type="entry name" value="E3 UBIQUITIN-PROTEIN LIGASE UBR7"/>
    <property type="match status" value="1"/>
</dbReference>
<dbReference type="EMBL" id="BRPK01000009">
    <property type="protein sequence ID" value="GLB41015.1"/>
    <property type="molecule type" value="Genomic_DNA"/>
</dbReference>
<protein>
    <submittedName>
        <fullName evidence="2">PHD zinc finger</fullName>
    </submittedName>
</protein>
<keyword evidence="3" id="KW-1185">Reference proteome</keyword>
<dbReference type="GO" id="GO:0005737">
    <property type="term" value="C:cytoplasm"/>
    <property type="evidence" value="ECO:0007669"/>
    <property type="project" value="TreeGrafter"/>
</dbReference>
<name>A0A9P3PS38_LYOSH</name>
<dbReference type="OrthoDB" id="5795902at2759"/>
<organism evidence="2 3">
    <name type="scientific">Lyophyllum shimeji</name>
    <name type="common">Hon-shimeji</name>
    <name type="synonym">Tricholoma shimeji</name>
    <dbReference type="NCBI Taxonomy" id="47721"/>
    <lineage>
        <taxon>Eukaryota</taxon>
        <taxon>Fungi</taxon>
        <taxon>Dikarya</taxon>
        <taxon>Basidiomycota</taxon>
        <taxon>Agaricomycotina</taxon>
        <taxon>Agaricomycetes</taxon>
        <taxon>Agaricomycetidae</taxon>
        <taxon>Agaricales</taxon>
        <taxon>Tricholomatineae</taxon>
        <taxon>Lyophyllaceae</taxon>
        <taxon>Lyophyllum</taxon>
    </lineage>
</organism>
<dbReference type="PANTHER" id="PTHR13513:SF9">
    <property type="entry name" value="E3 UBIQUITIN-PROTEIN LIGASE UBR7-RELATED"/>
    <property type="match status" value="1"/>
</dbReference>
<comment type="caution">
    <text evidence="2">The sequence shown here is derived from an EMBL/GenBank/DDBJ whole genome shotgun (WGS) entry which is preliminary data.</text>
</comment>
<dbReference type="InterPro" id="IPR040204">
    <property type="entry name" value="UBR7"/>
</dbReference>
<accession>A0A9P3PS38</accession>
<dbReference type="Proteomes" id="UP001063166">
    <property type="component" value="Unassembled WGS sequence"/>
</dbReference>
<evidence type="ECO:0000313" key="2">
    <source>
        <dbReference type="EMBL" id="GLB41015.1"/>
    </source>
</evidence>
<gene>
    <name evidence="2" type="ORF">LshimejAT787_0902300</name>
</gene>
<dbReference type="GO" id="GO:0061630">
    <property type="term" value="F:ubiquitin protein ligase activity"/>
    <property type="evidence" value="ECO:0007669"/>
    <property type="project" value="InterPro"/>
</dbReference>